<dbReference type="PANTHER" id="PTHR10794:SF94">
    <property type="entry name" value="ESTERASE YHET-RELATED"/>
    <property type="match status" value="1"/>
</dbReference>
<evidence type="ECO:0000256" key="4">
    <source>
        <dbReference type="PIRSR" id="PIRSR005211-1"/>
    </source>
</evidence>
<accession>A0A2M9XF71</accession>
<feature type="active site" description="Charge relay system" evidence="4">
    <location>
        <position position="275"/>
    </location>
</feature>
<dbReference type="PANTHER" id="PTHR10794">
    <property type="entry name" value="ABHYDROLASE DOMAIN-CONTAINING PROTEIN"/>
    <property type="match status" value="1"/>
</dbReference>
<feature type="active site" description="Charge relay system" evidence="4">
    <location>
        <position position="304"/>
    </location>
</feature>
<dbReference type="SUPFAM" id="SSF53474">
    <property type="entry name" value="alpha/beta-Hydrolases"/>
    <property type="match status" value="1"/>
</dbReference>
<evidence type="ECO:0000313" key="7">
    <source>
        <dbReference type="Proteomes" id="UP000232196"/>
    </source>
</evidence>
<evidence type="ECO:0000256" key="3">
    <source>
        <dbReference type="ARBA" id="ARBA00022801"/>
    </source>
</evidence>
<keyword evidence="7" id="KW-1185">Reference proteome</keyword>
<evidence type="ECO:0000313" key="6">
    <source>
        <dbReference type="EMBL" id="PJZ26284.1"/>
    </source>
</evidence>
<dbReference type="InterPro" id="IPR050960">
    <property type="entry name" value="AB_hydrolase_4_sf"/>
</dbReference>
<feature type="active site" description="Charge relay system" evidence="4">
    <location>
        <position position="152"/>
    </location>
</feature>
<name>A0A2M9XF71_9LEPT</name>
<dbReference type="OrthoDB" id="334453at2"/>
<reference evidence="6 7" key="1">
    <citation type="submission" date="2017-07" db="EMBL/GenBank/DDBJ databases">
        <title>Leptospira spp. isolated from tropical soils.</title>
        <authorList>
            <person name="Thibeaux R."/>
            <person name="Iraola G."/>
            <person name="Ferres I."/>
            <person name="Bierque E."/>
            <person name="Girault D."/>
            <person name="Soupe-Gilbert M.-E."/>
            <person name="Picardeau M."/>
            <person name="Goarant C."/>
        </authorList>
    </citation>
    <scope>NUCLEOTIDE SEQUENCE [LARGE SCALE GENOMIC DNA]</scope>
    <source>
        <strain evidence="6 7">MCA1-C-A1</strain>
    </source>
</reference>
<dbReference type="PIRSF" id="PIRSF005211">
    <property type="entry name" value="Ab_hydro_YheT"/>
    <property type="match status" value="1"/>
</dbReference>
<gene>
    <name evidence="6" type="ORF">CH357_07250</name>
</gene>
<dbReference type="InterPro" id="IPR029058">
    <property type="entry name" value="AB_hydrolase_fold"/>
</dbReference>
<keyword evidence="2" id="KW-0719">Serine esterase</keyword>
<comment type="caution">
    <text evidence="6">The sequence shown here is derived from an EMBL/GenBank/DDBJ whole genome shotgun (WGS) entry which is preliminary data.</text>
</comment>
<dbReference type="EMBL" id="NPDN01000003">
    <property type="protein sequence ID" value="PJZ26284.1"/>
    <property type="molecule type" value="Genomic_DNA"/>
</dbReference>
<evidence type="ECO:0000256" key="1">
    <source>
        <dbReference type="ARBA" id="ARBA00010884"/>
    </source>
</evidence>
<dbReference type="Pfam" id="PF00561">
    <property type="entry name" value="Abhydrolase_1"/>
    <property type="match status" value="1"/>
</dbReference>
<feature type="domain" description="AB hydrolase-1" evidence="5">
    <location>
        <begin position="75"/>
        <end position="309"/>
    </location>
</feature>
<comment type="similarity">
    <text evidence="1">Belongs to the AB hydrolase superfamily. AB hydrolase 4 family.</text>
</comment>
<dbReference type="RefSeq" id="WP_100706072.1">
    <property type="nucleotide sequence ID" value="NZ_NPDL01000003.1"/>
</dbReference>
<evidence type="ECO:0000259" key="5">
    <source>
        <dbReference type="Pfam" id="PF00561"/>
    </source>
</evidence>
<evidence type="ECO:0000256" key="2">
    <source>
        <dbReference type="ARBA" id="ARBA00022487"/>
    </source>
</evidence>
<dbReference type="Proteomes" id="UP000232196">
    <property type="component" value="Unassembled WGS sequence"/>
</dbReference>
<dbReference type="InterPro" id="IPR000073">
    <property type="entry name" value="AB_hydrolase_1"/>
</dbReference>
<dbReference type="GO" id="GO:0047372">
    <property type="term" value="F:monoacylglycerol lipase activity"/>
    <property type="evidence" value="ECO:0007669"/>
    <property type="project" value="TreeGrafter"/>
</dbReference>
<dbReference type="InterPro" id="IPR000952">
    <property type="entry name" value="AB_hydrolase_4_CS"/>
</dbReference>
<dbReference type="Gene3D" id="3.40.50.1820">
    <property type="entry name" value="alpha/beta hydrolase"/>
    <property type="match status" value="1"/>
</dbReference>
<organism evidence="6 7">
    <name type="scientific">Leptospira hartskeerlii</name>
    <dbReference type="NCBI Taxonomy" id="2023177"/>
    <lineage>
        <taxon>Bacteria</taxon>
        <taxon>Pseudomonadati</taxon>
        <taxon>Spirochaetota</taxon>
        <taxon>Spirochaetia</taxon>
        <taxon>Leptospirales</taxon>
        <taxon>Leptospiraceae</taxon>
        <taxon>Leptospira</taxon>
    </lineage>
</organism>
<dbReference type="AlphaFoldDB" id="A0A2M9XF71"/>
<dbReference type="PROSITE" id="PS01133">
    <property type="entry name" value="UPF0017"/>
    <property type="match status" value="1"/>
</dbReference>
<proteinExistence type="inferred from homology"/>
<dbReference type="GO" id="GO:0034338">
    <property type="term" value="F:short-chain carboxylesterase activity"/>
    <property type="evidence" value="ECO:0007669"/>
    <property type="project" value="TreeGrafter"/>
</dbReference>
<protein>
    <submittedName>
        <fullName evidence="6">Alpha/beta hydrolase</fullName>
    </submittedName>
</protein>
<dbReference type="InterPro" id="IPR012020">
    <property type="entry name" value="ABHD4"/>
</dbReference>
<keyword evidence="3 6" id="KW-0378">Hydrolase</keyword>
<sequence>MEASHFRPKRFVSGKHAQTIYSTLFPPENPLRTSYYCEDILLTVSGESGDKLWLEHNPPVSSYRKSAIPSNGTYILMIHGMEGDSESSYLVSLATSALERGYGIIRMNLRNCGRGRGFARKSYYAGQSEDVQDVLDYMYEYLSKKIFVSGFSLSANLVLKFFGESRNHKSIAFSAVSPPLDLAKNCDFIDSLSGRFYRNHFISSFKKKIKEGILDLTPLQLENSKKVKTFFDFDDMITAPSFGYPSAMEYYKKNSCINYIQSITRPGILIHAEDDPVVPLFEWNSIDWAKLPNLKTILTKQGGHVGFVTDSNPDLPDGRWLTKILLDYFDSKL</sequence>